<reference evidence="1 2" key="1">
    <citation type="submission" date="2021-01" db="EMBL/GenBank/DDBJ databases">
        <title>Whole genome shotgun sequence of Catellatospora coxensis NBRC 107359.</title>
        <authorList>
            <person name="Komaki H."/>
            <person name="Tamura T."/>
        </authorList>
    </citation>
    <scope>NUCLEOTIDE SEQUENCE [LARGE SCALE GENOMIC DNA]</scope>
    <source>
        <strain evidence="1 2">NBRC 107359</strain>
    </source>
</reference>
<proteinExistence type="predicted"/>
<evidence type="ECO:0000313" key="1">
    <source>
        <dbReference type="EMBL" id="GIG10766.1"/>
    </source>
</evidence>
<dbReference type="EMBL" id="BONI01000100">
    <property type="protein sequence ID" value="GIG10766.1"/>
    <property type="molecule type" value="Genomic_DNA"/>
</dbReference>
<evidence type="ECO:0000313" key="2">
    <source>
        <dbReference type="Proteomes" id="UP000630887"/>
    </source>
</evidence>
<dbReference type="Proteomes" id="UP000630887">
    <property type="component" value="Unassembled WGS sequence"/>
</dbReference>
<organism evidence="1 2">
    <name type="scientific">Catellatospora coxensis</name>
    <dbReference type="NCBI Taxonomy" id="310354"/>
    <lineage>
        <taxon>Bacteria</taxon>
        <taxon>Bacillati</taxon>
        <taxon>Actinomycetota</taxon>
        <taxon>Actinomycetes</taxon>
        <taxon>Micromonosporales</taxon>
        <taxon>Micromonosporaceae</taxon>
        <taxon>Catellatospora</taxon>
    </lineage>
</organism>
<gene>
    <name evidence="1" type="ORF">Cco03nite_74660</name>
</gene>
<accession>A0A8J3PD76</accession>
<name>A0A8J3PD76_9ACTN</name>
<protein>
    <recommendedName>
        <fullName evidence="3">DDE family transposase</fullName>
    </recommendedName>
</protein>
<evidence type="ECO:0008006" key="3">
    <source>
        <dbReference type="Google" id="ProtNLM"/>
    </source>
</evidence>
<dbReference type="AlphaFoldDB" id="A0A8J3PD76"/>
<keyword evidence="2" id="KW-1185">Reference proteome</keyword>
<sequence length="61" mass="6961">MIAKLRSRTAVGQESADEVACRFRMAASTRLKRRRGLATRYDKLAVRCRATYDIAAISEWL</sequence>
<comment type="caution">
    <text evidence="1">The sequence shown here is derived from an EMBL/GenBank/DDBJ whole genome shotgun (WGS) entry which is preliminary data.</text>
</comment>